<reference evidence="3 4" key="1">
    <citation type="journal article" date="2011" name="BMC Genomics">
        <title>Genome sequencing reveals diversification of virulence factor content and possible host adaptation in distinct subpopulations of Salmonella enterica.</title>
        <authorList>
            <person name="den Bakker H.C."/>
            <person name="Moreno Switt A.I."/>
            <person name="Govoni G."/>
            <person name="Cummings C.A."/>
            <person name="Ranieri M.L."/>
            <person name="Degoricija L."/>
            <person name="Hoelzer K."/>
            <person name="Rodriguez-Rivera L.D."/>
            <person name="Brown S."/>
            <person name="Bolchacova E."/>
            <person name="Furtado M.R."/>
            <person name="Wiedmann M."/>
        </authorList>
    </citation>
    <scope>NUCLEOTIDE SEQUENCE [LARGE SCALE GENOMIC DNA]</scope>
    <source>
        <strain evidence="3 4">R8-3404</strain>
    </source>
</reference>
<evidence type="ECO:0000256" key="1">
    <source>
        <dbReference type="SAM" id="MobiDB-lite"/>
    </source>
</evidence>
<evidence type="ECO:0000313" key="4">
    <source>
        <dbReference type="Proteomes" id="UP000003915"/>
    </source>
</evidence>
<dbReference type="EMBL" id="AFCV01000391">
    <property type="protein sequence ID" value="EHC93957.1"/>
    <property type="molecule type" value="Genomic_DNA"/>
</dbReference>
<gene>
    <name evidence="3" type="ORF">LTSEUGA_1419</name>
</gene>
<proteinExistence type="predicted"/>
<dbReference type="Pfam" id="PF13248">
    <property type="entry name" value="Zn_ribbon_3"/>
    <property type="match status" value="1"/>
</dbReference>
<protein>
    <recommendedName>
        <fullName evidence="2">Putative zinc-ribbon domain-containing protein</fullName>
    </recommendedName>
</protein>
<feature type="region of interest" description="Disordered" evidence="1">
    <location>
        <begin position="24"/>
        <end position="49"/>
    </location>
</feature>
<evidence type="ECO:0000259" key="2">
    <source>
        <dbReference type="Pfam" id="PF13248"/>
    </source>
</evidence>
<dbReference type="Proteomes" id="UP000003915">
    <property type="component" value="Unassembled WGS sequence"/>
</dbReference>
<feature type="domain" description="Putative zinc-ribbon" evidence="2">
    <location>
        <begin position="1"/>
        <end position="25"/>
    </location>
</feature>
<evidence type="ECO:0000313" key="3">
    <source>
        <dbReference type="EMBL" id="EHC93957.1"/>
    </source>
</evidence>
<name>A0A6C8H638_SALET</name>
<comment type="caution">
    <text evidence="3">The sequence shown here is derived from an EMBL/GenBank/DDBJ whole genome shotgun (WGS) entry which is preliminary data.</text>
</comment>
<dbReference type="AlphaFoldDB" id="A0A6C8H638"/>
<accession>A0A6C8H638</accession>
<feature type="compositionally biased region" description="Basic and acidic residues" evidence="1">
    <location>
        <begin position="33"/>
        <end position="49"/>
    </location>
</feature>
<sequence length="49" mass="5523">MKKCPFCAEIIKSEAIKCKHCGSDLAAGSPPPKTDEEYLEEARQKVWKQ</sequence>
<dbReference type="InterPro" id="IPR059113">
    <property type="entry name" value="Znf_ribbon"/>
</dbReference>
<organism evidence="3 4">
    <name type="scientific">Salmonella enterica subsp. enterica serovar Uganda str. R8-3404</name>
    <dbReference type="NCBI Taxonomy" id="913083"/>
    <lineage>
        <taxon>Bacteria</taxon>
        <taxon>Pseudomonadati</taxon>
        <taxon>Pseudomonadota</taxon>
        <taxon>Gammaproteobacteria</taxon>
        <taxon>Enterobacterales</taxon>
        <taxon>Enterobacteriaceae</taxon>
        <taxon>Salmonella</taxon>
    </lineage>
</organism>